<evidence type="ECO:0000259" key="11">
    <source>
        <dbReference type="Pfam" id="PF26577"/>
    </source>
</evidence>
<evidence type="ECO:0000256" key="6">
    <source>
        <dbReference type="ARBA" id="ARBA00059865"/>
    </source>
</evidence>
<comment type="function">
    <text evidence="6">Constitutes one of the two catalytic subunit of the tRNA-splicing endonuclease complex, a complex responsible for identification and cleavage of the splice sites in pre-tRNA. It cleaves pre-tRNA at the 5'- and 3'-splice sites to release the intron. The products are an intron and two tRNA half-molecules bearing 2',3'-cyclic phosphate and 5'-OH termini. There are no conserved sequences at the splice sites, but the intron is invariably located at the same site in the gene, placing the splice sites an invariant distance from the constant structural features of the tRNA body. It probably carries the active site for 3'-splice site cleavage.</text>
</comment>
<dbReference type="FunFam" id="3.40.1350.10:FF:000008">
    <property type="entry name" value="tRNA-splicing endonuclease subunit Sen34"/>
    <property type="match status" value="1"/>
</dbReference>
<feature type="region of interest" description="Disordered" evidence="9">
    <location>
        <begin position="162"/>
        <end position="245"/>
    </location>
</feature>
<keyword evidence="12" id="KW-0255">Endonuclease</keyword>
<dbReference type="Proteomes" id="UP001271007">
    <property type="component" value="Unassembled WGS sequence"/>
</dbReference>
<keyword evidence="12" id="KW-0540">Nuclease</keyword>
<evidence type="ECO:0000256" key="2">
    <source>
        <dbReference type="ARBA" id="ARBA00012573"/>
    </source>
</evidence>
<dbReference type="InterPro" id="IPR006677">
    <property type="entry name" value="tRNA_intron_Endonuc_cat-like"/>
</dbReference>
<evidence type="ECO:0000256" key="1">
    <source>
        <dbReference type="ARBA" id="ARBA00008078"/>
    </source>
</evidence>
<evidence type="ECO:0000256" key="8">
    <source>
        <dbReference type="ARBA" id="ARBA00076724"/>
    </source>
</evidence>
<evidence type="ECO:0000313" key="12">
    <source>
        <dbReference type="EMBL" id="KAK3049799.1"/>
    </source>
</evidence>
<dbReference type="Pfam" id="PF26577">
    <property type="entry name" value="TSEN34_N"/>
    <property type="match status" value="1"/>
</dbReference>
<evidence type="ECO:0000313" key="13">
    <source>
        <dbReference type="Proteomes" id="UP001271007"/>
    </source>
</evidence>
<dbReference type="AlphaFoldDB" id="A0AAJ0G6I4"/>
<sequence length="392" mass="43420">MRLDTKIAWHSTGTFVHFSTTHEKIVLQAPTCDIESRLERQDQSLRALPDLDMATTTSPPSVSEPLPIFKLAQKYLLYDADTVAYLRREHNICGVLIGGLAQAPQQNVFSGLPLELLPEEARLLVEKRVAYVEDDTINHRRTFLEGGLGPEERRAYQAALRKQGVAAAGEQTRRSDRRKEVALKQKSENGNWNDLPEDMLKPSPGRSERQEASINTDVRPHDKQDDEALFDSTPSPVLRKAHGSRVSTSAEVAPYAVTPTTSYPPLQSSMSPSESVHVDVPDAPQSYPIFRYLHDQGYFLAPGLRFGCQYMAYPGDPLRFHSHFLVNGLDWDEEFDLLDLVSGGRLGTGVKKGFLLGGLEEVSAGNRGQGAAKSGDETARGVRSFCIEWGGM</sequence>
<gene>
    <name evidence="12" type="primary">SEN34</name>
    <name evidence="12" type="ORF">LTR09_008975</name>
</gene>
<dbReference type="GO" id="GO:0005634">
    <property type="term" value="C:nucleus"/>
    <property type="evidence" value="ECO:0007669"/>
    <property type="project" value="UniProtKB-ARBA"/>
</dbReference>
<feature type="domain" description="TSEN34 N-terminal" evidence="11">
    <location>
        <begin position="67"/>
        <end position="135"/>
    </location>
</feature>
<evidence type="ECO:0000256" key="3">
    <source>
        <dbReference type="ARBA" id="ARBA00022694"/>
    </source>
</evidence>
<dbReference type="Gene3D" id="3.40.1350.10">
    <property type="match status" value="1"/>
</dbReference>
<dbReference type="CDD" id="cd22363">
    <property type="entry name" value="tRNA-intron_lyase_C"/>
    <property type="match status" value="1"/>
</dbReference>
<keyword evidence="3" id="KW-0819">tRNA processing</keyword>
<dbReference type="PANTHER" id="PTHR13070">
    <property type="entry name" value="TRNA-SPLICING ENDONUCLEASE SUBUNIT SEN34-RELATED"/>
    <property type="match status" value="1"/>
</dbReference>
<keyword evidence="12" id="KW-0378">Hydrolase</keyword>
<dbReference type="EMBL" id="JAWDJX010000037">
    <property type="protein sequence ID" value="KAK3049799.1"/>
    <property type="molecule type" value="Genomic_DNA"/>
</dbReference>
<dbReference type="EC" id="4.6.1.16" evidence="2"/>
<evidence type="ECO:0000256" key="5">
    <source>
        <dbReference type="ARBA" id="ARBA00034031"/>
    </source>
</evidence>
<evidence type="ECO:0000259" key="10">
    <source>
        <dbReference type="Pfam" id="PF01974"/>
    </source>
</evidence>
<dbReference type="InterPro" id="IPR006676">
    <property type="entry name" value="tRNA_splic"/>
</dbReference>
<evidence type="ECO:0000256" key="9">
    <source>
        <dbReference type="SAM" id="MobiDB-lite"/>
    </source>
</evidence>
<accession>A0AAJ0G6I4</accession>
<dbReference type="InterPro" id="IPR011856">
    <property type="entry name" value="tRNA_endonuc-like_dom_sf"/>
</dbReference>
<keyword evidence="13" id="KW-1185">Reference proteome</keyword>
<dbReference type="InterPro" id="IPR059049">
    <property type="entry name" value="TSEN34_N"/>
</dbReference>
<evidence type="ECO:0000256" key="7">
    <source>
        <dbReference type="ARBA" id="ARBA00075884"/>
    </source>
</evidence>
<feature type="compositionally biased region" description="Basic and acidic residues" evidence="9">
    <location>
        <begin position="171"/>
        <end position="187"/>
    </location>
</feature>
<dbReference type="GO" id="GO:0003676">
    <property type="term" value="F:nucleic acid binding"/>
    <property type="evidence" value="ECO:0007669"/>
    <property type="project" value="InterPro"/>
</dbReference>
<dbReference type="InterPro" id="IPR036167">
    <property type="entry name" value="tRNA_intron_Endo_cat-like_sf"/>
</dbReference>
<protein>
    <recommendedName>
        <fullName evidence="2">tRNA-intron lyase</fullName>
        <ecNumber evidence="2">4.6.1.16</ecNumber>
    </recommendedName>
    <alternativeName>
        <fullName evidence="7 8">tRNA-intron endonuclease SEN34</fullName>
    </alternativeName>
</protein>
<dbReference type="GO" id="GO:0000379">
    <property type="term" value="P:tRNA-type intron splice site recognition and cleavage"/>
    <property type="evidence" value="ECO:0007669"/>
    <property type="project" value="TreeGrafter"/>
</dbReference>
<evidence type="ECO:0000256" key="4">
    <source>
        <dbReference type="ARBA" id="ARBA00023239"/>
    </source>
</evidence>
<dbReference type="NCBIfam" id="TIGR00324">
    <property type="entry name" value="endA"/>
    <property type="match status" value="1"/>
</dbReference>
<dbReference type="Pfam" id="PF01974">
    <property type="entry name" value="tRNA_int_endo"/>
    <property type="match status" value="1"/>
</dbReference>
<keyword evidence="4 12" id="KW-0456">Lyase</keyword>
<feature type="domain" description="tRNA intron endonuclease catalytic" evidence="10">
    <location>
        <begin position="286"/>
        <end position="357"/>
    </location>
</feature>
<proteinExistence type="inferred from homology"/>
<dbReference type="PANTHER" id="PTHR13070:SF0">
    <property type="entry name" value="TRNA-SPLICING ENDONUCLEASE SUBUNIT SEN34"/>
    <property type="match status" value="1"/>
</dbReference>
<comment type="caution">
    <text evidence="12">The sequence shown here is derived from an EMBL/GenBank/DDBJ whole genome shotgun (WGS) entry which is preliminary data.</text>
</comment>
<organism evidence="12 13">
    <name type="scientific">Extremus antarcticus</name>
    <dbReference type="NCBI Taxonomy" id="702011"/>
    <lineage>
        <taxon>Eukaryota</taxon>
        <taxon>Fungi</taxon>
        <taxon>Dikarya</taxon>
        <taxon>Ascomycota</taxon>
        <taxon>Pezizomycotina</taxon>
        <taxon>Dothideomycetes</taxon>
        <taxon>Dothideomycetidae</taxon>
        <taxon>Mycosphaerellales</taxon>
        <taxon>Extremaceae</taxon>
        <taxon>Extremus</taxon>
    </lineage>
</organism>
<comment type="catalytic activity">
    <reaction evidence="5">
        <text>pretRNA = a 3'-half-tRNA molecule with a 5'-OH end + a 5'-half-tRNA molecule with a 2',3'-cyclic phosphate end + an intron with a 2',3'-cyclic phosphate and a 5'-hydroxyl terminus.</text>
        <dbReference type="EC" id="4.6.1.16"/>
    </reaction>
</comment>
<dbReference type="SUPFAM" id="SSF53032">
    <property type="entry name" value="tRNA-intron endonuclease catalytic domain-like"/>
    <property type="match status" value="1"/>
</dbReference>
<dbReference type="GO" id="GO:0000213">
    <property type="term" value="F:tRNA-intron lyase activity"/>
    <property type="evidence" value="ECO:0007669"/>
    <property type="project" value="UniProtKB-EC"/>
</dbReference>
<comment type="similarity">
    <text evidence="1">Belongs to the tRNA-intron endonuclease family.</text>
</comment>
<name>A0AAJ0G6I4_9PEZI</name>
<reference evidence="12" key="1">
    <citation type="submission" date="2023-04" db="EMBL/GenBank/DDBJ databases">
        <title>Black Yeasts Isolated from many extreme environments.</title>
        <authorList>
            <person name="Coleine C."/>
            <person name="Stajich J.E."/>
            <person name="Selbmann L."/>
        </authorList>
    </citation>
    <scope>NUCLEOTIDE SEQUENCE</scope>
    <source>
        <strain evidence="12">CCFEE 5312</strain>
    </source>
</reference>